<comment type="caution">
    <text evidence="7">The sequence shown here is derived from an EMBL/GenBank/DDBJ whole genome shotgun (WGS) entry which is preliminary data.</text>
</comment>
<evidence type="ECO:0000256" key="2">
    <source>
        <dbReference type="ARBA" id="ARBA00022692"/>
    </source>
</evidence>
<gene>
    <name evidence="7" type="ORF">DYB37_009454</name>
</gene>
<feature type="transmembrane region" description="Helical" evidence="6">
    <location>
        <begin position="824"/>
        <end position="845"/>
    </location>
</feature>
<evidence type="ECO:0000256" key="6">
    <source>
        <dbReference type="SAM" id="Phobius"/>
    </source>
</evidence>
<evidence type="ECO:0000256" key="3">
    <source>
        <dbReference type="ARBA" id="ARBA00022989"/>
    </source>
</evidence>
<proteinExistence type="predicted"/>
<feature type="transmembrane region" description="Helical" evidence="6">
    <location>
        <begin position="277"/>
        <end position="299"/>
    </location>
</feature>
<dbReference type="InterPro" id="IPR002293">
    <property type="entry name" value="AA/rel_permease1"/>
</dbReference>
<keyword evidence="3 6" id="KW-1133">Transmembrane helix</keyword>
<feature type="transmembrane region" description="Helical" evidence="6">
    <location>
        <begin position="797"/>
        <end position="817"/>
    </location>
</feature>
<feature type="transmembrane region" description="Helical" evidence="6">
    <location>
        <begin position="707"/>
        <end position="728"/>
    </location>
</feature>
<evidence type="ECO:0000256" key="4">
    <source>
        <dbReference type="ARBA" id="ARBA00023136"/>
    </source>
</evidence>
<reference evidence="7 8" key="1">
    <citation type="submission" date="2018-08" db="EMBL/GenBank/DDBJ databases">
        <title>Aphanomyces genome sequencing and annotation.</title>
        <authorList>
            <person name="Minardi D."/>
            <person name="Oidtmann B."/>
            <person name="Van Der Giezen M."/>
            <person name="Studholme D.J."/>
        </authorList>
    </citation>
    <scope>NUCLEOTIDE SEQUENCE [LARGE SCALE GENOMIC DNA]</scope>
    <source>
        <strain evidence="7 8">Da</strain>
    </source>
</reference>
<dbReference type="PANTHER" id="PTHR43243">
    <property type="entry name" value="INNER MEMBRANE TRANSPORTER YGJI-RELATED"/>
    <property type="match status" value="1"/>
</dbReference>
<dbReference type="GO" id="GO:0016020">
    <property type="term" value="C:membrane"/>
    <property type="evidence" value="ECO:0007669"/>
    <property type="project" value="UniProtKB-SubCell"/>
</dbReference>
<dbReference type="Gene3D" id="1.20.1740.10">
    <property type="entry name" value="Amino acid/polyamine transporter I"/>
    <property type="match status" value="1"/>
</dbReference>
<feature type="transmembrane region" description="Helical" evidence="6">
    <location>
        <begin position="420"/>
        <end position="438"/>
    </location>
</feature>
<feature type="transmembrane region" description="Helical" evidence="6">
    <location>
        <begin position="505"/>
        <end position="533"/>
    </location>
</feature>
<dbReference type="GO" id="GO:0015171">
    <property type="term" value="F:amino acid transmembrane transporter activity"/>
    <property type="evidence" value="ECO:0007669"/>
    <property type="project" value="TreeGrafter"/>
</dbReference>
<feature type="transmembrane region" description="Helical" evidence="6">
    <location>
        <begin position="367"/>
        <end position="391"/>
    </location>
</feature>
<evidence type="ECO:0000313" key="7">
    <source>
        <dbReference type="EMBL" id="RHZ18952.1"/>
    </source>
</evidence>
<feature type="transmembrane region" description="Helical" evidence="6">
    <location>
        <begin position="444"/>
        <end position="467"/>
    </location>
</feature>
<feature type="transmembrane region" description="Helical" evidence="6">
    <location>
        <begin position="735"/>
        <end position="756"/>
    </location>
</feature>
<dbReference type="AlphaFoldDB" id="A0A418EU82"/>
<protein>
    <recommendedName>
        <fullName evidence="9">Transmembrane protein</fullName>
    </recommendedName>
</protein>
<feature type="transmembrane region" description="Helical" evidence="6">
    <location>
        <begin position="222"/>
        <end position="247"/>
    </location>
</feature>
<dbReference type="NCBIfam" id="NF041646">
    <property type="entry name" value="VC0807_fam"/>
    <property type="match status" value="1"/>
</dbReference>
<dbReference type="PANTHER" id="PTHR43243:SF11">
    <property type="entry name" value="AMINO ACID PERMEASE_ SLC12A DOMAIN-CONTAINING PROTEIN"/>
    <property type="match status" value="1"/>
</dbReference>
<dbReference type="VEuPathDB" id="FungiDB:H257_09021"/>
<feature type="region of interest" description="Disordered" evidence="5">
    <location>
        <begin position="544"/>
        <end position="574"/>
    </location>
</feature>
<dbReference type="EMBL" id="QUTH01003503">
    <property type="protein sequence ID" value="RHZ18952.1"/>
    <property type="molecule type" value="Genomic_DNA"/>
</dbReference>
<feature type="transmembrane region" description="Helical" evidence="6">
    <location>
        <begin position="320"/>
        <end position="340"/>
    </location>
</feature>
<keyword evidence="2 6" id="KW-0812">Transmembrane</keyword>
<organism evidence="7 8">
    <name type="scientific">Aphanomyces astaci</name>
    <name type="common">Crayfish plague agent</name>
    <dbReference type="NCBI Taxonomy" id="112090"/>
    <lineage>
        <taxon>Eukaryota</taxon>
        <taxon>Sar</taxon>
        <taxon>Stramenopiles</taxon>
        <taxon>Oomycota</taxon>
        <taxon>Saprolegniomycetes</taxon>
        <taxon>Saprolegniales</taxon>
        <taxon>Verrucalvaceae</taxon>
        <taxon>Aphanomyces</taxon>
    </lineage>
</organism>
<dbReference type="Pfam" id="PF13520">
    <property type="entry name" value="AA_permease_2"/>
    <property type="match status" value="1"/>
</dbReference>
<evidence type="ECO:0008006" key="9">
    <source>
        <dbReference type="Google" id="ProtNLM"/>
    </source>
</evidence>
<evidence type="ECO:0000313" key="8">
    <source>
        <dbReference type="Proteomes" id="UP000285430"/>
    </source>
</evidence>
<accession>A0A418EU82</accession>
<dbReference type="VEuPathDB" id="FungiDB:H257_03853"/>
<evidence type="ECO:0000256" key="5">
    <source>
        <dbReference type="SAM" id="MobiDB-lite"/>
    </source>
</evidence>
<comment type="subcellular location">
    <subcellularLocation>
        <location evidence="1">Membrane</location>
        <topology evidence="1">Multi-pass membrane protein</topology>
    </subcellularLocation>
</comment>
<feature type="transmembrane region" description="Helical" evidence="6">
    <location>
        <begin position="111"/>
        <end position="133"/>
    </location>
</feature>
<feature type="transmembrane region" description="Helical" evidence="6">
    <location>
        <begin position="198"/>
        <end position="215"/>
    </location>
</feature>
<feature type="transmembrane region" description="Helical" evidence="6">
    <location>
        <begin position="658"/>
        <end position="677"/>
    </location>
</feature>
<sequence length="874" mass="95547">MSSSPTSYAAVTTPLDVKINAVPTTIRKRVLHIAVNESSNQHGGPRTPSGAPHFLYQGQDGTHEAIEVPADELVAIRDKLEQPKSLLGQWMATAVCGNDVMSSCSYSSGVVALQAGVASPAAFVVVSLVLYVYRFVYEEVVTAIPLNGGSYNVLLNTTSKRFAAVAACLSILCYMATAVVSATTAVNYLTVTVPETPLVETTIGLLAAFALLMIIGIKESAVVATGIFGLHMITLSILVVVCLVFTVKIATIQHPEIIKNNYTNVTYPDVDFMGTQIQGSLGSALFFGFGAAVLGVTGFETSSNFVEEQQPGVFRKTMRNMWSISSFFNISLAVLCFGVLRMDGDDGIKANQHNVLAQMGLVAAGKWAQWLVVVDSFIVLSGAVLTAYVGINGLMRRLGSDRVVPAFFVSTNKWRGTCHWIVLVFFAVSTSLVLVLKADQTVVAGVYTYSFLALMFLFGSGCIMLKLKRQDIPRDISAPWWYCGLGMTLVACGFLANLLGNPQTLMYFVSYLIMTLVVVFASLEQVFLLRVLVVLTNLVRKHPQNHDTPQSDDNVEVPPDVAAKQRPSSTPLENENANVSGLVSAIKAIQSAPVVFFVKDADLTTLNKAILYVRANELTHNLRFIHVYPAATVDALEVVDQLKDMIAMFDRVYPKIQYVLQFLIVNVVLPIAIYYAASMVVSDMPALAFSAIPPAVEALQQLVAYRLLDPISCTVVVSVVLAVGLMYWTNEPKVLLLQHSILTVSFGIALLVSIHWDENIFWRYYREFCGTTDDKRVMLMAQWRDPNVKALTKTVSWVWGVGMLVEAVVRVGFVVLLPIKVMVILSPCLAFIFTIAVCSWTVWFAKTHGFHLVTNDKDTTATTANPSHTLYQTI</sequence>
<keyword evidence="4 6" id="KW-0472">Membrane</keyword>
<name>A0A418EU82_APHAT</name>
<feature type="transmembrane region" description="Helical" evidence="6">
    <location>
        <begin position="162"/>
        <end position="186"/>
    </location>
</feature>
<evidence type="ECO:0000256" key="1">
    <source>
        <dbReference type="ARBA" id="ARBA00004141"/>
    </source>
</evidence>
<dbReference type="Proteomes" id="UP000285430">
    <property type="component" value="Unassembled WGS sequence"/>
</dbReference>
<feature type="transmembrane region" description="Helical" evidence="6">
    <location>
        <begin position="479"/>
        <end position="499"/>
    </location>
</feature>